<dbReference type="CDD" id="cd03348">
    <property type="entry name" value="pro_PheOH"/>
    <property type="match status" value="1"/>
</dbReference>
<accession>A0AB39X360</accession>
<evidence type="ECO:0000256" key="8">
    <source>
        <dbReference type="ARBA" id="ARBA00023002"/>
    </source>
</evidence>
<dbReference type="RefSeq" id="WP_153825689.1">
    <property type="nucleotide sequence ID" value="NZ_CP165718.1"/>
</dbReference>
<feature type="domain" description="Biopterin-dependent aromatic amino acid hydroxylase family profile" evidence="14">
    <location>
        <begin position="1"/>
        <end position="267"/>
    </location>
</feature>
<dbReference type="InterPro" id="IPR036951">
    <property type="entry name" value="ArAA_hydroxylase_sf"/>
</dbReference>
<dbReference type="PROSITE" id="PS51410">
    <property type="entry name" value="BH4_AAA_HYDROXYL_2"/>
    <property type="match status" value="1"/>
</dbReference>
<feature type="binding site" evidence="13">
    <location>
        <position position="167"/>
    </location>
    <ligand>
        <name>Fe cation</name>
        <dbReference type="ChEBI" id="CHEBI:24875"/>
    </ligand>
</feature>
<evidence type="ECO:0000256" key="13">
    <source>
        <dbReference type="PIRSR" id="PIRSR601273-2"/>
    </source>
</evidence>
<sequence length="267" mass="30659">MGKTSQYVSRQPDEHGIIAWSDEDNAVWHDLVKRQLEIIPGKACDEFMHGLDLLQLPQDRIPQLHEINQVLEATTGWQVAQVPALIPFDEFFRLLANKQFPVATFIRTREEFDYLQEPDIFHEIFGHCPLLTNPAFAHFTHQYGKLGLHASPKERVYLARLYWFTVEFGLLNTADGLRIYGGGILSSPGETEYALYSDQPERKPLAPLDALRTPYRIDIMQPIYYTLESTQQLFDIAQLDIMALVQEAMELGLFEPKFPPKPKTEVA</sequence>
<evidence type="ECO:0000256" key="11">
    <source>
        <dbReference type="ARBA" id="ARBA00023232"/>
    </source>
</evidence>
<dbReference type="SUPFAM" id="SSF56534">
    <property type="entry name" value="Aromatic aminoacid monoxygenases, catalytic and oligomerization domains"/>
    <property type="match status" value="1"/>
</dbReference>
<feature type="binding site" evidence="13">
    <location>
        <position position="122"/>
    </location>
    <ligand>
        <name>Fe cation</name>
        <dbReference type="ChEBI" id="CHEBI:24875"/>
    </ligand>
</feature>
<name>A0AB39X360_9GAMM</name>
<dbReference type="EC" id="1.14.16.1" evidence="5"/>
<evidence type="ECO:0000256" key="12">
    <source>
        <dbReference type="ARBA" id="ARBA00029922"/>
    </source>
</evidence>
<comment type="catalytic activity">
    <reaction evidence="1">
        <text>(6R)-L-erythro-5,6,7,8-tetrahydrobiopterin + L-phenylalanine + O2 = (4aS,6R)-4a-hydroxy-L-erythro-5,6,7,8-tetrahydrobiopterin + L-tyrosine</text>
        <dbReference type="Rhea" id="RHEA:20273"/>
        <dbReference type="ChEBI" id="CHEBI:15379"/>
        <dbReference type="ChEBI" id="CHEBI:15642"/>
        <dbReference type="ChEBI" id="CHEBI:58095"/>
        <dbReference type="ChEBI" id="CHEBI:58315"/>
        <dbReference type="ChEBI" id="CHEBI:59560"/>
        <dbReference type="EC" id="1.14.16.1"/>
    </reaction>
</comment>
<evidence type="ECO:0000256" key="6">
    <source>
        <dbReference type="ARBA" id="ARBA00020276"/>
    </source>
</evidence>
<comment type="pathway">
    <text evidence="3">Amino-acid degradation; L-phenylalanine degradation; acetoacetate and fumarate from L-phenylalanine: step 1/6.</text>
</comment>
<evidence type="ECO:0000313" key="15">
    <source>
        <dbReference type="EMBL" id="XDV08491.1"/>
    </source>
</evidence>
<comment type="cofactor">
    <cofactor evidence="2 13">
        <name>Fe(2+)</name>
        <dbReference type="ChEBI" id="CHEBI:29033"/>
    </cofactor>
</comment>
<keyword evidence="8 15" id="KW-0560">Oxidoreductase</keyword>
<keyword evidence="10" id="KW-0503">Monooxygenase</keyword>
<evidence type="ECO:0000256" key="9">
    <source>
        <dbReference type="ARBA" id="ARBA00023004"/>
    </source>
</evidence>
<dbReference type="PANTHER" id="PTHR11473">
    <property type="entry name" value="AROMATIC AMINO ACID HYDROXYLASE"/>
    <property type="match status" value="1"/>
</dbReference>
<dbReference type="InterPro" id="IPR001273">
    <property type="entry name" value="ArAA_hydroxylase"/>
</dbReference>
<evidence type="ECO:0000259" key="14">
    <source>
        <dbReference type="PROSITE" id="PS51410"/>
    </source>
</evidence>
<dbReference type="InterPro" id="IPR036329">
    <property type="entry name" value="Aro-AA_hydroxylase_C_sf"/>
</dbReference>
<dbReference type="InterPro" id="IPR019774">
    <property type="entry name" value="Aromatic-AA_hydroxylase_C"/>
</dbReference>
<evidence type="ECO:0000256" key="4">
    <source>
        <dbReference type="ARBA" id="ARBA00009712"/>
    </source>
</evidence>
<dbReference type="EMBL" id="CP165718">
    <property type="protein sequence ID" value="XDV08491.1"/>
    <property type="molecule type" value="Genomic_DNA"/>
</dbReference>
<dbReference type="PROSITE" id="PS00367">
    <property type="entry name" value="BH4_AAA_HYDROXYL_1"/>
    <property type="match status" value="1"/>
</dbReference>
<dbReference type="AlphaFoldDB" id="A0AB39X360"/>
<evidence type="ECO:0000256" key="5">
    <source>
        <dbReference type="ARBA" id="ARBA00011995"/>
    </source>
</evidence>
<dbReference type="GO" id="GO:0006559">
    <property type="term" value="P:L-phenylalanine catabolic process"/>
    <property type="evidence" value="ECO:0007669"/>
    <property type="project" value="UniProtKB-KW"/>
</dbReference>
<dbReference type="InterPro" id="IPR018301">
    <property type="entry name" value="ArAA_hydroxylase_Fe/CU_BS"/>
</dbReference>
<comment type="similarity">
    <text evidence="4">Belongs to the biopterin-dependent aromatic amino acid hydroxylase family.</text>
</comment>
<dbReference type="GO" id="GO:0005506">
    <property type="term" value="F:iron ion binding"/>
    <property type="evidence" value="ECO:0007669"/>
    <property type="project" value="InterPro"/>
</dbReference>
<evidence type="ECO:0000256" key="1">
    <source>
        <dbReference type="ARBA" id="ARBA00001060"/>
    </source>
</evidence>
<proteinExistence type="inferred from homology"/>
<dbReference type="NCBIfam" id="TIGR01267">
    <property type="entry name" value="Phe4hydrox_mono"/>
    <property type="match status" value="1"/>
</dbReference>
<organism evidence="15">
    <name type="scientific">Pseudidiomarina sp. PP-1MA</name>
    <dbReference type="NCBI Taxonomy" id="3237706"/>
    <lineage>
        <taxon>Bacteria</taxon>
        <taxon>Pseudomonadati</taxon>
        <taxon>Pseudomonadota</taxon>
        <taxon>Gammaproteobacteria</taxon>
        <taxon>Alteromonadales</taxon>
        <taxon>Idiomarinaceae</taxon>
        <taxon>Pseudidiomarina</taxon>
    </lineage>
</organism>
<dbReference type="Gene3D" id="1.10.800.10">
    <property type="entry name" value="Aromatic amino acid hydroxylase"/>
    <property type="match status" value="1"/>
</dbReference>
<evidence type="ECO:0000256" key="7">
    <source>
        <dbReference type="ARBA" id="ARBA00022723"/>
    </source>
</evidence>
<dbReference type="PANTHER" id="PTHR11473:SF24">
    <property type="entry name" value="PHENYLALANINE-4-HYDROXYLASE"/>
    <property type="match status" value="1"/>
</dbReference>
<gene>
    <name evidence="15" type="primary">phhA</name>
    <name evidence="15" type="ORF">AB8S08_06840</name>
</gene>
<dbReference type="Pfam" id="PF00351">
    <property type="entry name" value="Biopterin_H"/>
    <property type="match status" value="1"/>
</dbReference>
<dbReference type="NCBIfam" id="NF008877">
    <property type="entry name" value="PRK11913.1-2"/>
    <property type="match status" value="1"/>
</dbReference>
<feature type="binding site" evidence="13">
    <location>
        <position position="127"/>
    </location>
    <ligand>
        <name>Fe cation</name>
        <dbReference type="ChEBI" id="CHEBI:24875"/>
    </ligand>
</feature>
<dbReference type="InterPro" id="IPR005960">
    <property type="entry name" value="Phe-4-hydroxylase_mono"/>
</dbReference>
<keyword evidence="9 13" id="KW-0408">Iron</keyword>
<reference evidence="15" key="1">
    <citation type="submission" date="2024-07" db="EMBL/GenBank/DDBJ databases">
        <title>Whole genome sequence of bacterial strains from algal surface.</title>
        <authorList>
            <person name="Kumar P."/>
        </authorList>
    </citation>
    <scope>NUCLEOTIDE SEQUENCE</scope>
    <source>
        <strain evidence="15">PP-1MA</strain>
    </source>
</reference>
<evidence type="ECO:0000256" key="10">
    <source>
        <dbReference type="ARBA" id="ARBA00023033"/>
    </source>
</evidence>
<evidence type="ECO:0000256" key="2">
    <source>
        <dbReference type="ARBA" id="ARBA00001954"/>
    </source>
</evidence>
<keyword evidence="11" id="KW-0585">Phenylalanine catabolism</keyword>
<protein>
    <recommendedName>
        <fullName evidence="6">Phenylalanine-4-hydroxylase</fullName>
        <ecNumber evidence="5">1.14.16.1</ecNumber>
    </recommendedName>
    <alternativeName>
        <fullName evidence="12">Phe-4-monooxygenase</fullName>
    </alternativeName>
</protein>
<dbReference type="GO" id="GO:0004505">
    <property type="term" value="F:phenylalanine 4-monooxygenase activity"/>
    <property type="evidence" value="ECO:0007669"/>
    <property type="project" value="UniProtKB-EC"/>
</dbReference>
<dbReference type="PRINTS" id="PR00372">
    <property type="entry name" value="FYWHYDRXLASE"/>
</dbReference>
<keyword evidence="7 13" id="KW-0479">Metal-binding</keyword>
<evidence type="ECO:0000256" key="3">
    <source>
        <dbReference type="ARBA" id="ARBA00005088"/>
    </source>
</evidence>